<name>A0A9P4M0Z6_9PEZI</name>
<reference evidence="1" key="1">
    <citation type="journal article" date="2020" name="Stud. Mycol.">
        <title>101 Dothideomycetes genomes: a test case for predicting lifestyles and emergence of pathogens.</title>
        <authorList>
            <person name="Haridas S."/>
            <person name="Albert R."/>
            <person name="Binder M."/>
            <person name="Bloem J."/>
            <person name="Labutti K."/>
            <person name="Salamov A."/>
            <person name="Andreopoulos B."/>
            <person name="Baker S."/>
            <person name="Barry K."/>
            <person name="Bills G."/>
            <person name="Bluhm B."/>
            <person name="Cannon C."/>
            <person name="Castanera R."/>
            <person name="Culley D."/>
            <person name="Daum C."/>
            <person name="Ezra D."/>
            <person name="Gonzalez J."/>
            <person name="Henrissat B."/>
            <person name="Kuo A."/>
            <person name="Liang C."/>
            <person name="Lipzen A."/>
            <person name="Lutzoni F."/>
            <person name="Magnuson J."/>
            <person name="Mondo S."/>
            <person name="Nolan M."/>
            <person name="Ohm R."/>
            <person name="Pangilinan J."/>
            <person name="Park H.-J."/>
            <person name="Ramirez L."/>
            <person name="Alfaro M."/>
            <person name="Sun H."/>
            <person name="Tritt A."/>
            <person name="Yoshinaga Y."/>
            <person name="Zwiers L.-H."/>
            <person name="Turgeon B."/>
            <person name="Goodwin S."/>
            <person name="Spatafora J."/>
            <person name="Crous P."/>
            <person name="Grigoriev I."/>
        </authorList>
    </citation>
    <scope>NUCLEOTIDE SEQUENCE</scope>
    <source>
        <strain evidence="1">CBS 121410</strain>
    </source>
</reference>
<organism evidence="1 2">
    <name type="scientific">Saccharata proteae CBS 121410</name>
    <dbReference type="NCBI Taxonomy" id="1314787"/>
    <lineage>
        <taxon>Eukaryota</taxon>
        <taxon>Fungi</taxon>
        <taxon>Dikarya</taxon>
        <taxon>Ascomycota</taxon>
        <taxon>Pezizomycotina</taxon>
        <taxon>Dothideomycetes</taxon>
        <taxon>Dothideomycetes incertae sedis</taxon>
        <taxon>Botryosphaeriales</taxon>
        <taxon>Saccharataceae</taxon>
        <taxon>Saccharata</taxon>
    </lineage>
</organism>
<accession>A0A9P4M0Z6</accession>
<sequence>MRNGCKDISNLINVTCVPRTADVKYTTSNLTPPSGLNLTVPTEGNSMKVETASDVDYPPLSEIISLTSAPGYNDVQPEDFSTDSTGNETRMEAMALGCGLFPCVRAYRSNLTSGKNTGDLLHVRNGHICRIPLRAIRWRPNALPPRRVFGGVGCQELEVYEQAGVEGESVGVAVSWLGWGVEGEASDGG</sequence>
<dbReference type="EMBL" id="ML978712">
    <property type="protein sequence ID" value="KAF2090702.1"/>
    <property type="molecule type" value="Genomic_DNA"/>
</dbReference>
<keyword evidence="2" id="KW-1185">Reference proteome</keyword>
<dbReference type="Proteomes" id="UP000799776">
    <property type="component" value="Unassembled WGS sequence"/>
</dbReference>
<protein>
    <submittedName>
        <fullName evidence="1">Uncharacterized protein</fullName>
    </submittedName>
</protein>
<gene>
    <name evidence="1" type="ORF">K490DRAFT_62025</name>
</gene>
<proteinExistence type="predicted"/>
<comment type="caution">
    <text evidence="1">The sequence shown here is derived from an EMBL/GenBank/DDBJ whole genome shotgun (WGS) entry which is preliminary data.</text>
</comment>
<evidence type="ECO:0000313" key="2">
    <source>
        <dbReference type="Proteomes" id="UP000799776"/>
    </source>
</evidence>
<dbReference type="AlphaFoldDB" id="A0A9P4M0Z6"/>
<evidence type="ECO:0000313" key="1">
    <source>
        <dbReference type="EMBL" id="KAF2090702.1"/>
    </source>
</evidence>